<dbReference type="Pfam" id="PF01266">
    <property type="entry name" value="DAO"/>
    <property type="match status" value="1"/>
</dbReference>
<keyword evidence="2" id="KW-0808">Transferase</keyword>
<dbReference type="Proteomes" id="UP000605986">
    <property type="component" value="Unassembled WGS sequence"/>
</dbReference>
<evidence type="ECO:0000256" key="1">
    <source>
        <dbReference type="ARBA" id="ARBA00004370"/>
    </source>
</evidence>
<dbReference type="InterPro" id="IPR015338">
    <property type="entry name" value="GT64_dom"/>
</dbReference>
<gene>
    <name evidence="8" type="ORF">F53441_1298</name>
</gene>
<comment type="caution">
    <text evidence="8">The sequence shown here is derived from an EMBL/GenBank/DDBJ whole genome shotgun (WGS) entry which is preliminary data.</text>
</comment>
<dbReference type="InterPro" id="IPR036188">
    <property type="entry name" value="FAD/NAD-bd_sf"/>
</dbReference>
<evidence type="ECO:0000313" key="9">
    <source>
        <dbReference type="Proteomes" id="UP000605986"/>
    </source>
</evidence>
<feature type="domain" description="FAD dependent oxidoreductase" evidence="6">
    <location>
        <begin position="368"/>
        <end position="736"/>
    </location>
</feature>
<dbReference type="Gene3D" id="3.30.9.10">
    <property type="entry name" value="D-Amino Acid Oxidase, subunit A, domain 2"/>
    <property type="match status" value="1"/>
</dbReference>
<dbReference type="SUPFAM" id="SSF53448">
    <property type="entry name" value="Nucleotide-diphospho-sugar transferases"/>
    <property type="match status" value="1"/>
</dbReference>
<evidence type="ECO:0000256" key="2">
    <source>
        <dbReference type="ARBA" id="ARBA00022679"/>
    </source>
</evidence>
<keyword evidence="9" id="KW-1185">Reference proteome</keyword>
<accession>A0A8H4KSG7</accession>
<keyword evidence="5" id="KW-0812">Transmembrane</keyword>
<feature type="transmembrane region" description="Helical" evidence="5">
    <location>
        <begin position="758"/>
        <end position="781"/>
    </location>
</feature>
<protein>
    <submittedName>
        <fullName evidence="8">FAD dependent oxidoreductase</fullName>
    </submittedName>
</protein>
<keyword evidence="5" id="KW-1133">Transmembrane helix</keyword>
<name>A0A8H4KSG7_9HYPO</name>
<keyword evidence="4" id="KW-1015">Disulfide bond</keyword>
<dbReference type="InterPro" id="IPR004263">
    <property type="entry name" value="Exostosin"/>
</dbReference>
<evidence type="ECO:0000313" key="8">
    <source>
        <dbReference type="EMBL" id="KAF4456640.1"/>
    </source>
</evidence>
<proteinExistence type="predicted"/>
<evidence type="ECO:0000259" key="7">
    <source>
        <dbReference type="Pfam" id="PF09258"/>
    </source>
</evidence>
<evidence type="ECO:0000256" key="4">
    <source>
        <dbReference type="ARBA" id="ARBA00023157"/>
    </source>
</evidence>
<dbReference type="InterPro" id="IPR029044">
    <property type="entry name" value="Nucleotide-diphossugar_trans"/>
</dbReference>
<dbReference type="PANTHER" id="PTHR48261">
    <property type="entry name" value="ACETYLGLUCOSAMINYLTRANSFERASE"/>
    <property type="match status" value="1"/>
</dbReference>
<comment type="subcellular location">
    <subcellularLocation>
        <location evidence="1">Membrane</location>
    </subcellularLocation>
</comment>
<dbReference type="OrthoDB" id="429143at2759"/>
<feature type="domain" description="Glycosyl transferase 64" evidence="7">
    <location>
        <begin position="119"/>
        <end position="333"/>
    </location>
</feature>
<dbReference type="InterPro" id="IPR006076">
    <property type="entry name" value="FAD-dep_OxRdtase"/>
</dbReference>
<dbReference type="GO" id="GO:0016020">
    <property type="term" value="C:membrane"/>
    <property type="evidence" value="ECO:0007669"/>
    <property type="project" value="UniProtKB-SubCell"/>
</dbReference>
<sequence length="1122" mass="126197">MTLYSEEHVALTSRLSSEEEMKPMPLENSLYRSYSACNRKKWIILILSIVSFTACMTFASLYGFDYDTASHRGDGFADLRPLSTYEDKEPSCGKRDEVANMTIWNAAVDETSHLLDDMFTIVVQTYRRPVQLNNTLLHLTQNKVPSLLEIIVVWNDLETEPPADFTGKYGVPVHFRLSEANSLNQKFLPDPAFQTQGILLQDDDWNYNTTGDLEYAFQQWRRAGMHRLTGAFARCWHPSPKTGNPLYSLCRSTSDTYSMVLTGLAFSHISFLNYYHSEDPLMSRIRQLVDQEFNCEDIAFNFMVSMLTCEGPLQVIGRNKLDHQAARTGISTQPGFPTLDPVESYWQCPPHRIAHHRTTLELPNNVEYLIIGSGITGATIAYKLLERNPSASVLMIEARTAASAASGRNGGHCRAGWWHRFPRNMEQYGEDEAIKIDNLEQANVRAVAQFVRLHNIDCDFRPVETAEVFKTQSRLSKAMEVVRVRQEMHQRRPEAGLAVNHRILQGEEAQAAFGIPEIVGATSYLAYTLNPYLLVCSSLEFSLLKGLNLQTNTLATKITREDNQWRVNTQRGSVQAKHVILATNAYTNALYPHLGATSFLVPSRRQVAAFRPGSKAHKLPALTKSCSLSDYNGGDYYLVRQTGLHGAGDMLYGGGEHISSERGCTDDSNLNQEITEYLHHAAADYFGRDVWGADGRVVRDWAGITCYTSDSYPIVGQAEPGLWISVGMNGHGIYAASLIQLSAHTIHFADNTDLAGAIGTWVAVALAFVALIGIATPWILLRESRSERFQAINAADSQSKRYIRDGFRLRNGRKYFQTVKVPILLEPPKPDLPVELDESLSINSLSSGTGWVNLAATLEAYAPKIPKGDKLVILQGESWLPVHRFWILDLGLLGRYGKRRDRGISIRQSNATRLMIESQGLHSDHQNMYYGLTGKLFWAPVQPELAPLAAFTMDKVYFRLHSIECRTALFPDLMPKSLLFWLAMGCLPVDTEDPTTSRHRVFDLAQFRPSLRARRRKRESDDMPQLFRYKHRKGLKGGVDHWAESMGVDLSRFWCAEKVETPENVDDVLADARSEKGNWFIPPETKKGASILEDGYSLSGTRLIHNVNQSQGTPLRRAKRLA</sequence>
<evidence type="ECO:0000259" key="6">
    <source>
        <dbReference type="Pfam" id="PF01266"/>
    </source>
</evidence>
<dbReference type="Gene3D" id="3.50.50.60">
    <property type="entry name" value="FAD/NAD(P)-binding domain"/>
    <property type="match status" value="1"/>
</dbReference>
<keyword evidence="3 5" id="KW-0472">Membrane</keyword>
<dbReference type="AlphaFoldDB" id="A0A8H4KSG7"/>
<evidence type="ECO:0000256" key="3">
    <source>
        <dbReference type="ARBA" id="ARBA00023136"/>
    </source>
</evidence>
<dbReference type="PANTHER" id="PTHR48261:SF2">
    <property type="entry name" value="ACETYLGLUCOSAMINYLTRANSFERASE"/>
    <property type="match status" value="1"/>
</dbReference>
<dbReference type="Gene3D" id="3.90.550.10">
    <property type="entry name" value="Spore Coat Polysaccharide Biosynthesis Protein SpsA, Chain A"/>
    <property type="match status" value="1"/>
</dbReference>
<dbReference type="EMBL" id="JAADJG010000050">
    <property type="protein sequence ID" value="KAF4456640.1"/>
    <property type="molecule type" value="Genomic_DNA"/>
</dbReference>
<reference evidence="8" key="1">
    <citation type="submission" date="2020-01" db="EMBL/GenBank/DDBJ databases">
        <title>Identification and distribution of gene clusters putatively required for synthesis of sphingolipid metabolism inhibitors in phylogenetically diverse species of the filamentous fungus Fusarium.</title>
        <authorList>
            <person name="Kim H.-S."/>
            <person name="Busman M."/>
            <person name="Brown D.W."/>
            <person name="Divon H."/>
            <person name="Uhlig S."/>
            <person name="Proctor R.H."/>
        </authorList>
    </citation>
    <scope>NUCLEOTIDE SEQUENCE</scope>
    <source>
        <strain evidence="8">NRRL 53441</strain>
    </source>
</reference>
<feature type="transmembrane region" description="Helical" evidence="5">
    <location>
        <begin position="42"/>
        <end position="64"/>
    </location>
</feature>
<dbReference type="Pfam" id="PF09258">
    <property type="entry name" value="Glyco_transf_64"/>
    <property type="match status" value="1"/>
</dbReference>
<dbReference type="GO" id="GO:0016757">
    <property type="term" value="F:glycosyltransferase activity"/>
    <property type="evidence" value="ECO:0007669"/>
    <property type="project" value="InterPro"/>
</dbReference>
<dbReference type="SUPFAM" id="SSF51905">
    <property type="entry name" value="FAD/NAD(P)-binding domain"/>
    <property type="match status" value="1"/>
</dbReference>
<organism evidence="8 9">
    <name type="scientific">Fusarium austroafricanum</name>
    <dbReference type="NCBI Taxonomy" id="2364996"/>
    <lineage>
        <taxon>Eukaryota</taxon>
        <taxon>Fungi</taxon>
        <taxon>Dikarya</taxon>
        <taxon>Ascomycota</taxon>
        <taxon>Pezizomycotina</taxon>
        <taxon>Sordariomycetes</taxon>
        <taxon>Hypocreomycetidae</taxon>
        <taxon>Hypocreales</taxon>
        <taxon>Nectriaceae</taxon>
        <taxon>Fusarium</taxon>
        <taxon>Fusarium concolor species complex</taxon>
    </lineage>
</organism>
<evidence type="ECO:0000256" key="5">
    <source>
        <dbReference type="SAM" id="Phobius"/>
    </source>
</evidence>